<name>A0A1R4H6X6_9GAMM</name>
<organism evidence="1 2">
    <name type="scientific">Crenothrix polyspora</name>
    <dbReference type="NCBI Taxonomy" id="360316"/>
    <lineage>
        <taxon>Bacteria</taxon>
        <taxon>Pseudomonadati</taxon>
        <taxon>Pseudomonadota</taxon>
        <taxon>Gammaproteobacteria</taxon>
        <taxon>Methylococcales</taxon>
        <taxon>Crenotrichaceae</taxon>
        <taxon>Crenothrix</taxon>
    </lineage>
</organism>
<evidence type="ECO:0000313" key="2">
    <source>
        <dbReference type="Proteomes" id="UP000195442"/>
    </source>
</evidence>
<dbReference type="Proteomes" id="UP000195442">
    <property type="component" value="Unassembled WGS sequence"/>
</dbReference>
<accession>A0A1R4H6X6</accession>
<keyword evidence="2" id="KW-1185">Reference proteome</keyword>
<dbReference type="AlphaFoldDB" id="A0A1R4H6X6"/>
<reference evidence="2" key="1">
    <citation type="submission" date="2017-02" db="EMBL/GenBank/DDBJ databases">
        <authorList>
            <person name="Daims H."/>
        </authorList>
    </citation>
    <scope>NUCLEOTIDE SEQUENCE [LARGE SCALE GENOMIC DNA]</scope>
</reference>
<dbReference type="EMBL" id="FUKJ01000169">
    <property type="protein sequence ID" value="SJM92025.1"/>
    <property type="molecule type" value="Genomic_DNA"/>
</dbReference>
<protein>
    <submittedName>
        <fullName evidence="1">Uncharacterized protein</fullName>
    </submittedName>
</protein>
<evidence type="ECO:0000313" key="1">
    <source>
        <dbReference type="EMBL" id="SJM92025.1"/>
    </source>
</evidence>
<gene>
    <name evidence="1" type="ORF">CRENPOLYSF2_2500001</name>
</gene>
<sequence>MIAPNGRARSVIALEGEVARTASLTGGAGKYWVSVHKDATLIASRYTILLDCYRVTSVAIAGNQSVQVQNQ</sequence>
<proteinExistence type="predicted"/>